<evidence type="ECO:0000256" key="4">
    <source>
        <dbReference type="ARBA" id="ARBA00023235"/>
    </source>
</evidence>
<comment type="function">
    <text evidence="5">Responsible for synthesis of pseudouridine from uracil-55 in the psi GC loop of transfer RNAs.</text>
</comment>
<evidence type="ECO:0000313" key="8">
    <source>
        <dbReference type="EMBL" id="HGH61792.1"/>
    </source>
</evidence>
<dbReference type="NCBIfam" id="TIGR00431">
    <property type="entry name" value="TruB"/>
    <property type="match status" value="1"/>
</dbReference>
<organism evidence="8">
    <name type="scientific">Desulfomonile tiedjei</name>
    <dbReference type="NCBI Taxonomy" id="2358"/>
    <lineage>
        <taxon>Bacteria</taxon>
        <taxon>Pseudomonadati</taxon>
        <taxon>Thermodesulfobacteriota</taxon>
        <taxon>Desulfomonilia</taxon>
        <taxon>Desulfomonilales</taxon>
        <taxon>Desulfomonilaceae</taxon>
        <taxon>Desulfomonile</taxon>
    </lineage>
</organism>
<dbReference type="EMBL" id="DTGT01000352">
    <property type="protein sequence ID" value="HGH61792.1"/>
    <property type="molecule type" value="Genomic_DNA"/>
</dbReference>
<dbReference type="GO" id="GO:1990481">
    <property type="term" value="P:mRNA pseudouridine synthesis"/>
    <property type="evidence" value="ECO:0007669"/>
    <property type="project" value="TreeGrafter"/>
</dbReference>
<dbReference type="CDD" id="cd02573">
    <property type="entry name" value="PseudoU_synth_EcTruB"/>
    <property type="match status" value="1"/>
</dbReference>
<feature type="domain" description="tRNA pseudouridylate synthase B C-terminal" evidence="7">
    <location>
        <begin position="172"/>
        <end position="213"/>
    </location>
</feature>
<dbReference type="AlphaFoldDB" id="A0A7C4EV72"/>
<feature type="active site" description="Nucleophile" evidence="5">
    <location>
        <position position="38"/>
    </location>
</feature>
<dbReference type="Gene3D" id="3.30.2350.10">
    <property type="entry name" value="Pseudouridine synthase"/>
    <property type="match status" value="1"/>
</dbReference>
<comment type="caution">
    <text evidence="8">The sequence shown here is derived from an EMBL/GenBank/DDBJ whole genome shotgun (WGS) entry which is preliminary data.</text>
</comment>
<dbReference type="Pfam" id="PF16198">
    <property type="entry name" value="TruB_C_2"/>
    <property type="match status" value="1"/>
</dbReference>
<keyword evidence="4 5" id="KW-0413">Isomerase</keyword>
<dbReference type="InterPro" id="IPR032819">
    <property type="entry name" value="TruB_C"/>
</dbReference>
<keyword evidence="3 5" id="KW-0819">tRNA processing</keyword>
<evidence type="ECO:0000256" key="1">
    <source>
        <dbReference type="ARBA" id="ARBA00000385"/>
    </source>
</evidence>
<dbReference type="InterPro" id="IPR014780">
    <property type="entry name" value="tRNA_psdUridine_synth_TruB"/>
</dbReference>
<evidence type="ECO:0000259" key="7">
    <source>
        <dbReference type="Pfam" id="PF16198"/>
    </source>
</evidence>
<dbReference type="InterPro" id="IPR020103">
    <property type="entry name" value="PsdUridine_synth_cat_dom_sf"/>
</dbReference>
<evidence type="ECO:0000256" key="5">
    <source>
        <dbReference type="HAMAP-Rule" id="MF_01080"/>
    </source>
</evidence>
<comment type="similarity">
    <text evidence="2 5">Belongs to the pseudouridine synthase TruB family. Type 1 subfamily.</text>
</comment>
<proteinExistence type="inferred from homology"/>
<sequence length="308" mass="33876">MNGILLVDKPTGCTSHDVVRRIKKIVRPAKVGHTGTLDPAASGLLIVAIGAATRAIQFLDDTRKTYEMTIRLGEETDTWDKEGKVIAEADASHLSLDRIQQALAKYIGVVRQTPPHFSALKKNGTPLYKLARKGVFPDLEPREVEISSLELIAWTHPFLEVRMSCSRGAYARSVAHDIGKDLGVGGRLELLRRTRSGPYDVQDALSMDDIAAMGKAIVAEKLISLRQALAHIPTLSLRRSEIERLVNGSIVLRQKGELDLALEHHERSGSLFKTFTPFDDSLIIVVVEERNGVATITPKKVLISAVRP</sequence>
<gene>
    <name evidence="5 8" type="primary">truB</name>
    <name evidence="8" type="ORF">ENV54_10890</name>
</gene>
<dbReference type="InterPro" id="IPR002501">
    <property type="entry name" value="PsdUridine_synth_N"/>
</dbReference>
<dbReference type="GO" id="GO:0160148">
    <property type="term" value="F:tRNA pseudouridine(55) synthase activity"/>
    <property type="evidence" value="ECO:0007669"/>
    <property type="project" value="UniProtKB-EC"/>
</dbReference>
<dbReference type="GO" id="GO:0031119">
    <property type="term" value="P:tRNA pseudouridine synthesis"/>
    <property type="evidence" value="ECO:0007669"/>
    <property type="project" value="UniProtKB-UniRule"/>
</dbReference>
<comment type="catalytic activity">
    <reaction evidence="1 5">
        <text>uridine(55) in tRNA = pseudouridine(55) in tRNA</text>
        <dbReference type="Rhea" id="RHEA:42532"/>
        <dbReference type="Rhea" id="RHEA-COMP:10101"/>
        <dbReference type="Rhea" id="RHEA-COMP:10102"/>
        <dbReference type="ChEBI" id="CHEBI:65314"/>
        <dbReference type="ChEBI" id="CHEBI:65315"/>
        <dbReference type="EC" id="5.4.99.25"/>
    </reaction>
</comment>
<protein>
    <recommendedName>
        <fullName evidence="5">tRNA pseudouridine synthase B</fullName>
        <ecNumber evidence="5">5.4.99.25</ecNumber>
    </recommendedName>
    <alternativeName>
        <fullName evidence="5">tRNA pseudouridine(55) synthase</fullName>
        <shortName evidence="5">Psi55 synthase</shortName>
    </alternativeName>
    <alternativeName>
        <fullName evidence="5">tRNA pseudouridylate synthase</fullName>
    </alternativeName>
    <alternativeName>
        <fullName evidence="5">tRNA-uridine isomerase</fullName>
    </alternativeName>
</protein>
<dbReference type="GO" id="GO:0003723">
    <property type="term" value="F:RNA binding"/>
    <property type="evidence" value="ECO:0007669"/>
    <property type="project" value="InterPro"/>
</dbReference>
<feature type="domain" description="Pseudouridine synthase II N-terminal" evidence="6">
    <location>
        <begin position="23"/>
        <end position="170"/>
    </location>
</feature>
<evidence type="ECO:0000259" key="6">
    <source>
        <dbReference type="Pfam" id="PF01509"/>
    </source>
</evidence>
<dbReference type="HAMAP" id="MF_01080">
    <property type="entry name" value="TruB_bact"/>
    <property type="match status" value="1"/>
</dbReference>
<name>A0A7C4EV72_9BACT</name>
<reference evidence="8" key="1">
    <citation type="journal article" date="2020" name="mSystems">
        <title>Genome- and Community-Level Interaction Insights into Carbon Utilization and Element Cycling Functions of Hydrothermarchaeota in Hydrothermal Sediment.</title>
        <authorList>
            <person name="Zhou Z."/>
            <person name="Liu Y."/>
            <person name="Xu W."/>
            <person name="Pan J."/>
            <person name="Luo Z.H."/>
            <person name="Li M."/>
        </authorList>
    </citation>
    <scope>NUCLEOTIDE SEQUENCE [LARGE SCALE GENOMIC DNA]</scope>
    <source>
        <strain evidence="8">SpSt-769</strain>
    </source>
</reference>
<evidence type="ECO:0000256" key="2">
    <source>
        <dbReference type="ARBA" id="ARBA00005642"/>
    </source>
</evidence>
<dbReference type="Pfam" id="PF01509">
    <property type="entry name" value="TruB_N"/>
    <property type="match status" value="1"/>
</dbReference>
<dbReference type="PANTHER" id="PTHR13767:SF2">
    <property type="entry name" value="PSEUDOURIDYLATE SYNTHASE TRUB1"/>
    <property type="match status" value="1"/>
</dbReference>
<evidence type="ECO:0000256" key="3">
    <source>
        <dbReference type="ARBA" id="ARBA00022694"/>
    </source>
</evidence>
<dbReference type="SUPFAM" id="SSF55120">
    <property type="entry name" value="Pseudouridine synthase"/>
    <property type="match status" value="1"/>
</dbReference>
<accession>A0A7C4EV72</accession>
<dbReference type="PANTHER" id="PTHR13767">
    <property type="entry name" value="TRNA-PSEUDOURIDINE SYNTHASE"/>
    <property type="match status" value="1"/>
</dbReference>
<dbReference type="EC" id="5.4.99.25" evidence="5"/>